<proteinExistence type="predicted"/>
<protein>
    <submittedName>
        <fullName evidence="1">Uncharacterized protein</fullName>
    </submittedName>
</protein>
<sequence length="233" mass="26923">MPEPIRKNIHDINAFADGVKSPEKEIKSSTLPREANHPQFFLSNPDWMRGARVKGGMTTYLKDAEQYAEKIAFIMISLLPKLMKDWKSLYPNPNARQFPHCHVLNGNALKRAKDIINEIYPDADYSSEYLKNIWQFGFSQGIRLVCGVNNNDEIYPFFVDYHHLLNPDKNYNQQDFASFRYCPKVLANVSNQTFDNVGYASILHLPQDKASDLLNDVCDTCKDIVYDMYEELI</sequence>
<dbReference type="RefSeq" id="WP_029334945.1">
    <property type="nucleotide sequence ID" value="NZ_UGGP01000001.1"/>
</dbReference>
<dbReference type="OrthoDB" id="2316065at2"/>
<dbReference type="Proteomes" id="UP000254060">
    <property type="component" value="Unassembled WGS sequence"/>
</dbReference>
<gene>
    <name evidence="1" type="ORF">NCTC13163_01446</name>
</gene>
<dbReference type="AlphaFoldDB" id="A0A377FTD2"/>
<dbReference type="EMBL" id="UGGP01000001">
    <property type="protein sequence ID" value="STO08079.1"/>
    <property type="molecule type" value="Genomic_DNA"/>
</dbReference>
<reference evidence="1 2" key="1">
    <citation type="submission" date="2018-06" db="EMBL/GenBank/DDBJ databases">
        <authorList>
            <consortium name="Pathogen Informatics"/>
            <person name="Doyle S."/>
        </authorList>
    </citation>
    <scope>NUCLEOTIDE SEQUENCE [LARGE SCALE GENOMIC DNA]</scope>
    <source>
        <strain evidence="1 2">NCTC13163</strain>
    </source>
</reference>
<evidence type="ECO:0000313" key="1">
    <source>
        <dbReference type="EMBL" id="STO08079.1"/>
    </source>
</evidence>
<evidence type="ECO:0000313" key="2">
    <source>
        <dbReference type="Proteomes" id="UP000254060"/>
    </source>
</evidence>
<name>A0A377FTD2_9BACL</name>
<organism evidence="1 2">
    <name type="scientific">Exiguobacterium aurantiacum</name>
    <dbReference type="NCBI Taxonomy" id="33987"/>
    <lineage>
        <taxon>Bacteria</taxon>
        <taxon>Bacillati</taxon>
        <taxon>Bacillota</taxon>
        <taxon>Bacilli</taxon>
        <taxon>Bacillales</taxon>
        <taxon>Bacillales Family XII. Incertae Sedis</taxon>
        <taxon>Exiguobacterium</taxon>
    </lineage>
</organism>
<accession>A0A377FTD2</accession>